<evidence type="ECO:0000313" key="3">
    <source>
        <dbReference type="Proteomes" id="UP000608420"/>
    </source>
</evidence>
<dbReference type="InterPro" id="IPR011009">
    <property type="entry name" value="Kinase-like_dom_sf"/>
</dbReference>
<reference evidence="3" key="1">
    <citation type="journal article" date="2019" name="Int. J. Syst. Evol. Microbiol.">
        <title>The Global Catalogue of Microorganisms (GCM) 10K type strain sequencing project: providing services to taxonomists for standard genome sequencing and annotation.</title>
        <authorList>
            <consortium name="The Broad Institute Genomics Platform"/>
            <consortium name="The Broad Institute Genome Sequencing Center for Infectious Disease"/>
            <person name="Wu L."/>
            <person name="Ma J."/>
        </authorList>
    </citation>
    <scope>NUCLEOTIDE SEQUENCE [LARGE SCALE GENOMIC DNA]</scope>
    <source>
        <strain evidence="3">CGMCC 1.15420</strain>
    </source>
</reference>
<proteinExistence type="predicted"/>
<gene>
    <name evidence="2" type="ORF">GCM10010913_02480</name>
</gene>
<accession>A0ABQ1VQL4</accession>
<dbReference type="Proteomes" id="UP000608420">
    <property type="component" value="Unassembled WGS sequence"/>
</dbReference>
<keyword evidence="3" id="KW-1185">Reference proteome</keyword>
<dbReference type="InterPro" id="IPR000719">
    <property type="entry name" value="Prot_kinase_dom"/>
</dbReference>
<feature type="domain" description="Protein kinase" evidence="1">
    <location>
        <begin position="1"/>
        <end position="83"/>
    </location>
</feature>
<comment type="caution">
    <text evidence="2">The sequence shown here is derived from an EMBL/GenBank/DDBJ whole genome shotgun (WGS) entry which is preliminary data.</text>
</comment>
<evidence type="ECO:0000313" key="2">
    <source>
        <dbReference type="EMBL" id="GGF84535.1"/>
    </source>
</evidence>
<dbReference type="PROSITE" id="PS50011">
    <property type="entry name" value="PROTEIN_KINASE_DOM"/>
    <property type="match status" value="1"/>
</dbReference>
<dbReference type="SUPFAM" id="SSF56112">
    <property type="entry name" value="Protein kinase-like (PK-like)"/>
    <property type="match status" value="1"/>
</dbReference>
<organism evidence="2 3">
    <name type="scientific">Paenibacillus aceti</name>
    <dbReference type="NCBI Taxonomy" id="1820010"/>
    <lineage>
        <taxon>Bacteria</taxon>
        <taxon>Bacillati</taxon>
        <taxon>Bacillota</taxon>
        <taxon>Bacilli</taxon>
        <taxon>Bacillales</taxon>
        <taxon>Paenibacillaceae</taxon>
        <taxon>Paenibacillus</taxon>
    </lineage>
</organism>
<sequence length="83" mass="10017">MAVDFYDESILYDFTNHETRICDIDYYQKKPFRNNMGRLWGSSRFMSPEEFKLGADIDSRTNVYNMGAIIYGCHYIWIIRWRA</sequence>
<protein>
    <recommendedName>
        <fullName evidence="1">Protein kinase domain-containing protein</fullName>
    </recommendedName>
</protein>
<name>A0ABQ1VQL4_9BACL</name>
<dbReference type="EMBL" id="BMIW01000002">
    <property type="protein sequence ID" value="GGF84535.1"/>
    <property type="molecule type" value="Genomic_DNA"/>
</dbReference>
<evidence type="ECO:0000259" key="1">
    <source>
        <dbReference type="PROSITE" id="PS50011"/>
    </source>
</evidence>